<evidence type="ECO:0000259" key="8">
    <source>
        <dbReference type="PROSITE" id="PS50011"/>
    </source>
</evidence>
<dbReference type="EMBL" id="VKKG01000001">
    <property type="protein sequence ID" value="TRY20233.1"/>
    <property type="molecule type" value="Genomic_DNA"/>
</dbReference>
<dbReference type="InterPro" id="IPR000719">
    <property type="entry name" value="Prot_kinase_dom"/>
</dbReference>
<dbReference type="Gene3D" id="1.10.510.10">
    <property type="entry name" value="Transferase(Phosphotransferase) domain 1"/>
    <property type="match status" value="1"/>
</dbReference>
<evidence type="ECO:0000256" key="3">
    <source>
        <dbReference type="ARBA" id="ARBA00022679"/>
    </source>
</evidence>
<evidence type="ECO:0000256" key="1">
    <source>
        <dbReference type="ARBA" id="ARBA00012513"/>
    </source>
</evidence>
<gene>
    <name evidence="9" type="ORF">FOJ82_05060</name>
</gene>
<name>A0A553K6A0_9ACTN</name>
<dbReference type="CDD" id="cd14014">
    <property type="entry name" value="STKc_PknB_like"/>
    <property type="match status" value="1"/>
</dbReference>
<organism evidence="9 10">
    <name type="scientific">Tessaracoccus rhinocerotis</name>
    <dbReference type="NCBI Taxonomy" id="1689449"/>
    <lineage>
        <taxon>Bacteria</taxon>
        <taxon>Bacillati</taxon>
        <taxon>Actinomycetota</taxon>
        <taxon>Actinomycetes</taxon>
        <taxon>Propionibacteriales</taxon>
        <taxon>Propionibacteriaceae</taxon>
        <taxon>Tessaracoccus</taxon>
    </lineage>
</organism>
<dbReference type="SMART" id="SM00220">
    <property type="entry name" value="S_TKc"/>
    <property type="match status" value="1"/>
</dbReference>
<dbReference type="PROSITE" id="PS50011">
    <property type="entry name" value="PROTEIN_KINASE_DOM"/>
    <property type="match status" value="1"/>
</dbReference>
<keyword evidence="6" id="KW-0067">ATP-binding</keyword>
<accession>A0A553K6A0</accession>
<evidence type="ECO:0000256" key="2">
    <source>
        <dbReference type="ARBA" id="ARBA00022527"/>
    </source>
</evidence>
<dbReference type="Pfam" id="PF00069">
    <property type="entry name" value="Pkinase"/>
    <property type="match status" value="1"/>
</dbReference>
<evidence type="ECO:0000256" key="7">
    <source>
        <dbReference type="SAM" id="MobiDB-lite"/>
    </source>
</evidence>
<comment type="caution">
    <text evidence="9">The sequence shown here is derived from an EMBL/GenBank/DDBJ whole genome shotgun (WGS) entry which is preliminary data.</text>
</comment>
<feature type="domain" description="Protein kinase" evidence="8">
    <location>
        <begin position="62"/>
        <end position="323"/>
    </location>
</feature>
<dbReference type="PROSITE" id="PS00108">
    <property type="entry name" value="PROTEIN_KINASE_ST"/>
    <property type="match status" value="1"/>
</dbReference>
<dbReference type="EC" id="2.7.11.1" evidence="1"/>
<dbReference type="Gene3D" id="3.30.200.20">
    <property type="entry name" value="Phosphorylase Kinase, domain 1"/>
    <property type="match status" value="1"/>
</dbReference>
<dbReference type="GO" id="GO:0004674">
    <property type="term" value="F:protein serine/threonine kinase activity"/>
    <property type="evidence" value="ECO:0007669"/>
    <property type="project" value="UniProtKB-KW"/>
</dbReference>
<dbReference type="PANTHER" id="PTHR43289">
    <property type="entry name" value="MITOGEN-ACTIVATED PROTEIN KINASE KINASE KINASE 20-RELATED"/>
    <property type="match status" value="1"/>
</dbReference>
<protein>
    <recommendedName>
        <fullName evidence="1">non-specific serine/threonine protein kinase</fullName>
        <ecNumber evidence="1">2.7.11.1</ecNumber>
    </recommendedName>
</protein>
<keyword evidence="2 9" id="KW-0723">Serine/threonine-protein kinase</keyword>
<feature type="region of interest" description="Disordered" evidence="7">
    <location>
        <begin position="313"/>
        <end position="339"/>
    </location>
</feature>
<evidence type="ECO:0000313" key="10">
    <source>
        <dbReference type="Proteomes" id="UP000317638"/>
    </source>
</evidence>
<reference evidence="9 10" key="1">
    <citation type="submission" date="2019-07" db="EMBL/GenBank/DDBJ databases">
        <authorList>
            <person name="Zhou L.-Y."/>
        </authorList>
    </citation>
    <scope>NUCLEOTIDE SEQUENCE [LARGE SCALE GENOMIC DNA]</scope>
    <source>
        <strain evidence="9 10">YIM 101269</strain>
    </source>
</reference>
<proteinExistence type="predicted"/>
<evidence type="ECO:0000256" key="5">
    <source>
        <dbReference type="ARBA" id="ARBA00022777"/>
    </source>
</evidence>
<dbReference type="InterPro" id="IPR008271">
    <property type="entry name" value="Ser/Thr_kinase_AS"/>
</dbReference>
<dbReference type="GO" id="GO:0005524">
    <property type="term" value="F:ATP binding"/>
    <property type="evidence" value="ECO:0007669"/>
    <property type="project" value="UniProtKB-KW"/>
</dbReference>
<keyword evidence="4" id="KW-0547">Nucleotide-binding</keyword>
<evidence type="ECO:0000256" key="6">
    <source>
        <dbReference type="ARBA" id="ARBA00022840"/>
    </source>
</evidence>
<keyword evidence="5 9" id="KW-0418">Kinase</keyword>
<dbReference type="AlphaFoldDB" id="A0A553K6A0"/>
<dbReference type="PANTHER" id="PTHR43289:SF6">
    <property type="entry name" value="SERINE_THREONINE-PROTEIN KINASE NEKL-3"/>
    <property type="match status" value="1"/>
</dbReference>
<sequence length="339" mass="36454">MTDPAFIPRGRTSAVRPMLGTEIGHASITLSFFWAMITEITSCRWEGWMERLRPGLVLADRYRLVGHVASGGMGQVWEVADSILERRVAMKIMHPHTRDEIALAERFRDEARFAAQLAHPNIVTVHDYIDHEGLSCLVMEFVDGPTLSELMASGPLPLEDARMMLLQLASALAQAHAAGIIHRDLKPANVLVSEAGAKLTDFGIARSIDGGSHTVPGQLLGTAYYLSPEQALGQPVGPATDMYGWGLLAHEMLTGTKVFDKGSPIATALAHVQDEPPTLPPGMPPVLESLVSAALAKEPEDRPTSALAAELLEASTGEFHATPKDAQDPSVPRRAAVDG</sequence>
<keyword evidence="10" id="KW-1185">Reference proteome</keyword>
<keyword evidence="3" id="KW-0808">Transferase</keyword>
<dbReference type="Proteomes" id="UP000317638">
    <property type="component" value="Unassembled WGS sequence"/>
</dbReference>
<evidence type="ECO:0000256" key="4">
    <source>
        <dbReference type="ARBA" id="ARBA00022741"/>
    </source>
</evidence>
<dbReference type="SUPFAM" id="SSF56112">
    <property type="entry name" value="Protein kinase-like (PK-like)"/>
    <property type="match status" value="1"/>
</dbReference>
<dbReference type="InterPro" id="IPR011009">
    <property type="entry name" value="Kinase-like_dom_sf"/>
</dbReference>
<evidence type="ECO:0000313" key="9">
    <source>
        <dbReference type="EMBL" id="TRY20233.1"/>
    </source>
</evidence>